<gene>
    <name evidence="1" type="ORF">AMORRO_LOCUS9872</name>
</gene>
<dbReference type="EMBL" id="CAJVPV010010210">
    <property type="protein sequence ID" value="CAG8649003.1"/>
    <property type="molecule type" value="Genomic_DNA"/>
</dbReference>
<feature type="non-terminal residue" evidence="1">
    <location>
        <position position="126"/>
    </location>
</feature>
<evidence type="ECO:0000313" key="2">
    <source>
        <dbReference type="Proteomes" id="UP000789342"/>
    </source>
</evidence>
<evidence type="ECO:0000313" key="1">
    <source>
        <dbReference type="EMBL" id="CAG8649003.1"/>
    </source>
</evidence>
<dbReference type="AlphaFoldDB" id="A0A9N9H144"/>
<reference evidence="1" key="1">
    <citation type="submission" date="2021-06" db="EMBL/GenBank/DDBJ databases">
        <authorList>
            <person name="Kallberg Y."/>
            <person name="Tangrot J."/>
            <person name="Rosling A."/>
        </authorList>
    </citation>
    <scope>NUCLEOTIDE SEQUENCE</scope>
    <source>
        <strain evidence="1">CL551</strain>
    </source>
</reference>
<sequence length="126" mass="14512">MAVNVIESFLLLVDRAANGQDSLASNLIIDGCKFFETLWYHCEQDRIEFAQEISEENLSITRIHCDFIRSVVTSYSYAANFIKKFVRLEATLDVEHLYYEALESEPENGDKFRHVSSVLEAPPYLL</sequence>
<accession>A0A9N9H144</accession>
<keyword evidence="2" id="KW-1185">Reference proteome</keyword>
<organism evidence="1 2">
    <name type="scientific">Acaulospora morrowiae</name>
    <dbReference type="NCBI Taxonomy" id="94023"/>
    <lineage>
        <taxon>Eukaryota</taxon>
        <taxon>Fungi</taxon>
        <taxon>Fungi incertae sedis</taxon>
        <taxon>Mucoromycota</taxon>
        <taxon>Glomeromycotina</taxon>
        <taxon>Glomeromycetes</taxon>
        <taxon>Diversisporales</taxon>
        <taxon>Acaulosporaceae</taxon>
        <taxon>Acaulospora</taxon>
    </lineage>
</organism>
<proteinExistence type="predicted"/>
<dbReference type="OrthoDB" id="10057956at2759"/>
<protein>
    <submittedName>
        <fullName evidence="1">3382_t:CDS:1</fullName>
    </submittedName>
</protein>
<dbReference type="Proteomes" id="UP000789342">
    <property type="component" value="Unassembled WGS sequence"/>
</dbReference>
<comment type="caution">
    <text evidence="1">The sequence shown here is derived from an EMBL/GenBank/DDBJ whole genome shotgun (WGS) entry which is preliminary data.</text>
</comment>
<name>A0A9N9H144_9GLOM</name>